<dbReference type="EMBL" id="GGEC01078835">
    <property type="protein sequence ID" value="MBX59319.1"/>
    <property type="molecule type" value="Transcribed_RNA"/>
</dbReference>
<evidence type="ECO:0000313" key="1">
    <source>
        <dbReference type="EMBL" id="MBX59319.1"/>
    </source>
</evidence>
<proteinExistence type="predicted"/>
<sequence>MDLILNQFHRFGVFDYPHHVSLQPFGVSFFGVV</sequence>
<dbReference type="AlphaFoldDB" id="A0A2P2PXF4"/>
<accession>A0A2P2PXF4</accession>
<organism evidence="1">
    <name type="scientific">Rhizophora mucronata</name>
    <name type="common">Asiatic mangrove</name>
    <dbReference type="NCBI Taxonomy" id="61149"/>
    <lineage>
        <taxon>Eukaryota</taxon>
        <taxon>Viridiplantae</taxon>
        <taxon>Streptophyta</taxon>
        <taxon>Embryophyta</taxon>
        <taxon>Tracheophyta</taxon>
        <taxon>Spermatophyta</taxon>
        <taxon>Magnoliopsida</taxon>
        <taxon>eudicotyledons</taxon>
        <taxon>Gunneridae</taxon>
        <taxon>Pentapetalae</taxon>
        <taxon>rosids</taxon>
        <taxon>fabids</taxon>
        <taxon>Malpighiales</taxon>
        <taxon>Rhizophoraceae</taxon>
        <taxon>Rhizophora</taxon>
    </lineage>
</organism>
<reference evidence="1" key="1">
    <citation type="submission" date="2018-02" db="EMBL/GenBank/DDBJ databases">
        <title>Rhizophora mucronata_Transcriptome.</title>
        <authorList>
            <person name="Meera S.P."/>
            <person name="Sreeshan A."/>
            <person name="Augustine A."/>
        </authorList>
    </citation>
    <scope>NUCLEOTIDE SEQUENCE</scope>
    <source>
        <tissue evidence="1">Leaf</tissue>
    </source>
</reference>
<name>A0A2P2PXF4_RHIMU</name>
<protein>
    <submittedName>
        <fullName evidence="1">Uncharacterized protein</fullName>
    </submittedName>
</protein>